<protein>
    <submittedName>
        <fullName evidence="1">Uncharacterized protein</fullName>
    </submittedName>
</protein>
<evidence type="ECO:0000313" key="2">
    <source>
        <dbReference type="Proteomes" id="UP001292094"/>
    </source>
</evidence>
<keyword evidence="2" id="KW-1185">Reference proteome</keyword>
<gene>
    <name evidence="1" type="ORF">Pmani_029847</name>
</gene>
<comment type="caution">
    <text evidence="1">The sequence shown here is derived from an EMBL/GenBank/DDBJ whole genome shotgun (WGS) entry which is preliminary data.</text>
</comment>
<organism evidence="1 2">
    <name type="scientific">Petrolisthes manimaculis</name>
    <dbReference type="NCBI Taxonomy" id="1843537"/>
    <lineage>
        <taxon>Eukaryota</taxon>
        <taxon>Metazoa</taxon>
        <taxon>Ecdysozoa</taxon>
        <taxon>Arthropoda</taxon>
        <taxon>Crustacea</taxon>
        <taxon>Multicrustacea</taxon>
        <taxon>Malacostraca</taxon>
        <taxon>Eumalacostraca</taxon>
        <taxon>Eucarida</taxon>
        <taxon>Decapoda</taxon>
        <taxon>Pleocyemata</taxon>
        <taxon>Anomura</taxon>
        <taxon>Galatheoidea</taxon>
        <taxon>Porcellanidae</taxon>
        <taxon>Petrolisthes</taxon>
    </lineage>
</organism>
<sequence>MKAKGSGRQGSLVMNKLNSKSWSALNRSAKEEKTQDIIRGAEKRGSRIFRAVLEGGGEEGGEGAAPPGIF</sequence>
<evidence type="ECO:0000313" key="1">
    <source>
        <dbReference type="EMBL" id="KAK4297757.1"/>
    </source>
</evidence>
<name>A0AAE1NZ62_9EUCA</name>
<dbReference type="Proteomes" id="UP001292094">
    <property type="component" value="Unassembled WGS sequence"/>
</dbReference>
<accession>A0AAE1NZ62</accession>
<proteinExistence type="predicted"/>
<dbReference type="AlphaFoldDB" id="A0AAE1NZ62"/>
<reference evidence="1" key="1">
    <citation type="submission" date="2023-11" db="EMBL/GenBank/DDBJ databases">
        <title>Genome assemblies of two species of porcelain crab, Petrolisthes cinctipes and Petrolisthes manimaculis (Anomura: Porcellanidae).</title>
        <authorList>
            <person name="Angst P."/>
        </authorList>
    </citation>
    <scope>NUCLEOTIDE SEQUENCE</scope>
    <source>
        <strain evidence="1">PB745_02</strain>
        <tissue evidence="1">Gill</tissue>
    </source>
</reference>
<dbReference type="EMBL" id="JAWZYT010003574">
    <property type="protein sequence ID" value="KAK4297757.1"/>
    <property type="molecule type" value="Genomic_DNA"/>
</dbReference>